<evidence type="ECO:0000313" key="2">
    <source>
        <dbReference type="EnsemblPlants" id="Bo6g081640.1"/>
    </source>
</evidence>
<reference evidence="2 3" key="1">
    <citation type="journal article" date="2014" name="Genome Biol.">
        <title>Transcriptome and methylome profiling reveals relics of genome dominance in the mesopolyploid Brassica oleracea.</title>
        <authorList>
            <person name="Parkin I.A."/>
            <person name="Koh C."/>
            <person name="Tang H."/>
            <person name="Robinson S.J."/>
            <person name="Kagale S."/>
            <person name="Clarke W.E."/>
            <person name="Town C.D."/>
            <person name="Nixon J."/>
            <person name="Krishnakumar V."/>
            <person name="Bidwell S.L."/>
            <person name="Denoeud F."/>
            <person name="Belcram H."/>
            <person name="Links M.G."/>
            <person name="Just J."/>
            <person name="Clarke C."/>
            <person name="Bender T."/>
            <person name="Huebert T."/>
            <person name="Mason A.S."/>
            <person name="Pires J.C."/>
            <person name="Barker G."/>
            <person name="Moore J."/>
            <person name="Walley P.G."/>
            <person name="Manoli S."/>
            <person name="Batley J."/>
            <person name="Edwards D."/>
            <person name="Nelson M.N."/>
            <person name="Wang X."/>
            <person name="Paterson A.H."/>
            <person name="King G."/>
            <person name="Bancroft I."/>
            <person name="Chalhoub B."/>
            <person name="Sharpe A.G."/>
        </authorList>
    </citation>
    <scope>NUCLEOTIDE SEQUENCE</scope>
    <source>
        <strain evidence="2 3">cv. TO1000</strain>
    </source>
</reference>
<accession>A0A0D3CVZ8</accession>
<dbReference type="EnsemblPlants" id="Bo6g081640.1">
    <property type="protein sequence ID" value="Bo6g081640.1"/>
    <property type="gene ID" value="Bo6g081640"/>
</dbReference>
<dbReference type="AlphaFoldDB" id="A0A0D3CVZ8"/>
<dbReference type="Gramene" id="Bo6g081640.1">
    <property type="protein sequence ID" value="Bo6g081640.1"/>
    <property type="gene ID" value="Bo6g081640"/>
</dbReference>
<organism evidence="2 3">
    <name type="scientific">Brassica oleracea var. oleracea</name>
    <dbReference type="NCBI Taxonomy" id="109376"/>
    <lineage>
        <taxon>Eukaryota</taxon>
        <taxon>Viridiplantae</taxon>
        <taxon>Streptophyta</taxon>
        <taxon>Embryophyta</taxon>
        <taxon>Tracheophyta</taxon>
        <taxon>Spermatophyta</taxon>
        <taxon>Magnoliopsida</taxon>
        <taxon>eudicotyledons</taxon>
        <taxon>Gunneridae</taxon>
        <taxon>Pentapetalae</taxon>
        <taxon>rosids</taxon>
        <taxon>malvids</taxon>
        <taxon>Brassicales</taxon>
        <taxon>Brassicaceae</taxon>
        <taxon>Brassiceae</taxon>
        <taxon>Brassica</taxon>
    </lineage>
</organism>
<feature type="region of interest" description="Disordered" evidence="1">
    <location>
        <begin position="148"/>
        <end position="171"/>
    </location>
</feature>
<reference evidence="2" key="2">
    <citation type="submission" date="2015-03" db="UniProtKB">
        <authorList>
            <consortium name="EnsemblPlants"/>
        </authorList>
    </citation>
    <scope>IDENTIFICATION</scope>
</reference>
<proteinExistence type="predicted"/>
<dbReference type="Proteomes" id="UP000032141">
    <property type="component" value="Chromosome C6"/>
</dbReference>
<name>A0A0D3CVZ8_BRAOL</name>
<dbReference type="HOGENOM" id="CLU_1327991_0_0_1"/>
<protein>
    <submittedName>
        <fullName evidence="2">Uncharacterized protein</fullName>
    </submittedName>
</protein>
<sequence length="207" mass="23004">MTLRYSHNSDRLTWRGEAKTSPIRSRTKKRMELVSSFIRTRVRGRSQKMNPAAEAWPVTAAIVGIGREMRSATKDRSFESMMLFSTSLILVSSMSSSLLVEIRLRCTIVLKMMPYLHCNPILMRTDFYVVSLLVMGAPRRGAYSFQGAGRTSGAGTSSPPENGTSLPPRTGASLPPRTLCLMELEPPCLLEPLDKLILLKKCILILA</sequence>
<keyword evidence="3" id="KW-1185">Reference proteome</keyword>
<evidence type="ECO:0000313" key="3">
    <source>
        <dbReference type="Proteomes" id="UP000032141"/>
    </source>
</evidence>
<evidence type="ECO:0000256" key="1">
    <source>
        <dbReference type="SAM" id="MobiDB-lite"/>
    </source>
</evidence>
<feature type="compositionally biased region" description="Low complexity" evidence="1">
    <location>
        <begin position="148"/>
        <end position="158"/>
    </location>
</feature>